<dbReference type="AlphaFoldDB" id="A0A1V3IX73"/>
<sequence length="71" mass="7633">MIALAFPAKVRLVFCWFLQCYVALAQNYWLSSLPPFTGGGAAGGGGEKSGYFSLSFCNFVAIPLKVPPRSL</sequence>
<protein>
    <submittedName>
        <fullName evidence="1">Uncharacterized protein</fullName>
    </submittedName>
</protein>
<evidence type="ECO:0000313" key="2">
    <source>
        <dbReference type="Proteomes" id="UP000188728"/>
    </source>
</evidence>
<reference evidence="1 2" key="1">
    <citation type="submission" date="2016-10" db="EMBL/GenBank/DDBJ databases">
        <title>Rodentibacter gen. nov. and new species.</title>
        <authorList>
            <person name="Christensen H."/>
        </authorList>
    </citation>
    <scope>NUCLEOTIDE SEQUENCE [LARGE SCALE GENOMIC DNA]</scope>
    <source>
        <strain evidence="1 2">H1983213011</strain>
    </source>
</reference>
<gene>
    <name evidence="1" type="ORF">BKK51_02135</name>
</gene>
<dbReference type="EMBL" id="MLHK01000015">
    <property type="protein sequence ID" value="OOF46570.1"/>
    <property type="molecule type" value="Genomic_DNA"/>
</dbReference>
<evidence type="ECO:0000313" key="1">
    <source>
        <dbReference type="EMBL" id="OOF46570.1"/>
    </source>
</evidence>
<organism evidence="1 2">
    <name type="scientific">Rodentibacter trehalosifermentans</name>
    <dbReference type="NCBI Taxonomy" id="1908263"/>
    <lineage>
        <taxon>Bacteria</taxon>
        <taxon>Pseudomonadati</taxon>
        <taxon>Pseudomonadota</taxon>
        <taxon>Gammaproteobacteria</taxon>
        <taxon>Pasteurellales</taxon>
        <taxon>Pasteurellaceae</taxon>
        <taxon>Rodentibacter</taxon>
    </lineage>
</organism>
<proteinExistence type="predicted"/>
<comment type="caution">
    <text evidence="1">The sequence shown here is derived from an EMBL/GenBank/DDBJ whole genome shotgun (WGS) entry which is preliminary data.</text>
</comment>
<dbReference type="Proteomes" id="UP000188728">
    <property type="component" value="Unassembled WGS sequence"/>
</dbReference>
<name>A0A1V3IX73_9PAST</name>
<accession>A0A1V3IX73</accession>